<dbReference type="EMBL" id="BJUK01000077">
    <property type="protein sequence ID" value="GEK49184.1"/>
    <property type="molecule type" value="Genomic_DNA"/>
</dbReference>
<comment type="caution">
    <text evidence="1">The sequence shown here is derived from an EMBL/GenBank/DDBJ whole genome shotgun (WGS) entry which is preliminary data.</text>
</comment>
<dbReference type="AlphaFoldDB" id="A0A510XCK8"/>
<proteinExistence type="predicted"/>
<protein>
    <submittedName>
        <fullName evidence="1">Uncharacterized protein</fullName>
    </submittedName>
</protein>
<evidence type="ECO:0000313" key="1">
    <source>
        <dbReference type="EMBL" id="GEK49184.1"/>
    </source>
</evidence>
<name>A0A510XCK8_9GAMM</name>
<reference evidence="1 2" key="1">
    <citation type="submission" date="2019-07" db="EMBL/GenBank/DDBJ databases">
        <title>Whole genome shotgun sequence of Halomonas pacifica NBRC 102220.</title>
        <authorList>
            <person name="Hosoyama A."/>
            <person name="Uohara A."/>
            <person name="Ohji S."/>
            <person name="Ichikawa N."/>
        </authorList>
    </citation>
    <scope>NUCLEOTIDE SEQUENCE [LARGE SCALE GENOMIC DNA]</scope>
    <source>
        <strain evidence="1 2">NBRC 102220</strain>
    </source>
</reference>
<dbReference type="Proteomes" id="UP000321275">
    <property type="component" value="Unassembled WGS sequence"/>
</dbReference>
<evidence type="ECO:0000313" key="2">
    <source>
        <dbReference type="Proteomes" id="UP000321275"/>
    </source>
</evidence>
<gene>
    <name evidence="1" type="ORF">HPA02_34670</name>
</gene>
<sequence length="61" mass="6803">MAMTDPETLAQAVRHLMRHNGNDIVSADGAIYEITARRLDAESLQRALAEIEERDHDPSAE</sequence>
<accession>A0A510XCK8</accession>
<organism evidence="1 2">
    <name type="scientific">Bisbaumannia pacifica</name>
    <dbReference type="NCBI Taxonomy" id="77098"/>
    <lineage>
        <taxon>Bacteria</taxon>
        <taxon>Pseudomonadati</taxon>
        <taxon>Pseudomonadota</taxon>
        <taxon>Gammaproteobacteria</taxon>
        <taxon>Oceanospirillales</taxon>
        <taxon>Halomonadaceae</taxon>
        <taxon>Bisbaumannia</taxon>
    </lineage>
</organism>
<keyword evidence="2" id="KW-1185">Reference proteome</keyword>
<dbReference type="RefSeq" id="WP_146804496.1">
    <property type="nucleotide sequence ID" value="NZ_BJUK01000077.1"/>
</dbReference>